<evidence type="ECO:0000313" key="23">
    <source>
        <dbReference type="EMBL" id="KAJ8402415.1"/>
    </source>
</evidence>
<dbReference type="InterPro" id="IPR022032">
    <property type="entry name" value="Myf5"/>
</dbReference>
<evidence type="ECO:0000256" key="18">
    <source>
        <dbReference type="SAM" id="Phobius"/>
    </source>
</evidence>
<keyword evidence="12 16" id="KW-0238">DNA-binding</keyword>
<dbReference type="Pfam" id="PF12232">
    <property type="entry name" value="Myf5"/>
    <property type="match status" value="1"/>
</dbReference>
<evidence type="ECO:0000256" key="7">
    <source>
        <dbReference type="ARBA" id="ARBA00022729"/>
    </source>
</evidence>
<evidence type="ECO:0000256" key="17">
    <source>
        <dbReference type="SAM" id="MobiDB-lite"/>
    </source>
</evidence>
<evidence type="ECO:0000256" key="13">
    <source>
        <dbReference type="ARBA" id="ARBA00023136"/>
    </source>
</evidence>
<sequence>MSVIVDVDGESEYNASVSTWTRLGNGGMLTYITFIMSDDVPTHPPQNVSYIGLTPTSVEVMWYPPSQPNGIIQFYTIYYSDNVTVHTQKVTVSGGASQAPDTQHSSVIDGLDRGSLYSLWLSSSTSMGEGDVRSDVIKVYTMEGVPDGPIHNLTAQNFSSTAIIVSWDPPLSPNGKVFYHLSLEERHRNELSSNETIRETTNDQVTLFTKLRKYTEYVLRVTPATSAGRSENSTTMLYLRTDDDVPSSPPLMSSSKNLSSSSIHLSWLAPLEPNGVITDYTVVLQGPGLADTTVTPNTSVTLSDLIAFTPYNASIAASTRRGIGPSLILLLHTDEAGPASPPRNLSILNHTADSVWLTWEASVEPNGVVQFYGFRVLELQRQVLTFQNSSGPSTQAQLTGFKPFRAYQISVCTFTKVGNGNMYSDPITFMTNESVSEAVGNLSCYGWSWDSVFLEWEAPANPNGELMHYLIRYGDQWEEELGPDMHQHTITGLWADTNYTFLVMAVNSAGPGEGVSCTASTPRESVPGPPLHLNVTEVQPTSVTLGWNPPGRAQVLVYANASGEAEEITLQSLRKYRQYRFSVAARTNIGYGNSSQWVPAHTLPGDPDAPPHSILVTPSCCSMKIEWTEPEQLAGPTSYLIDIISVDGSDSNQTLVRRHEEIKTVVVSNLTAYTLYLVTVTAYTGNVSEARQNGKASSPVYIRTLEDEPKDPPKNLTLQVFPEEVTRVYVTFSPPAEPNGNISAYQVLIFRDGNLDFQIPSLRVTKNKNQTMTAVIEGLKGGFNYSIRIAAVNGAGSGPSSEVQVTTGIKAPPKPTERPTADTDKHGAVMATSRTITILMPVCFFSDQNGPIHRVQVIVAEEAVMDDGNLTNWKNAFNHKPAPYITDEGFPNPVCFKDVGRNVPYADTYVIGADDGCMAQEDDNVLCNGHLKPKTHYVFKFRATNIQGQYTDSDFSERARTTDDRLLDRDEEIILGVLLSFFLAVLLIVIICASVRIHQKQKEGGTYSPRKAEIIDTKFKLDQLIAVADLELKDDKLHRPVNKKSFLQHVEDLCANDNIKFQEEFSELPKLLHDLATSDADLPWNRSKNRFTNIKPYNNNRVKLLSEPGVPGSDYINASFVSGYLCPNEFIATQGPLPGTVADFWRMVWETRSRTIAMLTQCFEKGRIRCHQYWPEDNKPVTVFGDIVITKLNEDVLPDWTVRVLKVERHGDYMVVNHFNFTSWPEHGVPESSTTLIQFVKSIRANRGHDNTTIVVHCSAGVGRTGVFIALDHLVQHVSDHDFVDVYGLVAELRSERMCMVQNLVQYMFLHQSTLDLLSSKGNSQSIWFVNYSALEKMDSLDAMEVALLDCQKQAVRGNSTMMDLFETNAYFFNDLRYLDGDNGPLQHLEMAEVSPLYQGSDSPLSPGHDQVPSETGCDSSGEEHVLAPPGLQPHCPGQCLIWACKTCKRKSAPTDRRKAATLRERRRLKKINEAFEALKKKTVPNPSQRLPKVEILRSAINYIEKLQDLLHTLDEQEKIQEKDTFNYSMKEHHVFYDSACLSSPDDLDLGELAGSEEDEHVRAPSGHHQAGHCLMWACKACKRKSSTVDRRKAATMRERRRLKKVNHAFETLRRCTSSNPNQRLPKVEILRNAIQYIESLQDLLREQVENYYGLPGESGSEPGSPTSNCSDGMIGCNSPVWSHLGQGAMYNHEIHNVSSVGRAPAVSSLECLSSIVNRLSSVDAVGLAGPRDMVTLSPSSMDSQPTTPESPSTRPHEILKGLTYDMWFCCTVRLCCCCCCMSSCCCWRRRAVLSFSKRASISSSTLGVQELVPPLQTPMSLGHAPGDDA</sequence>
<dbReference type="Gene3D" id="2.60.40.10">
    <property type="entry name" value="Immunoglobulins"/>
    <property type="match status" value="8"/>
</dbReference>
<dbReference type="InterPro" id="IPR002546">
    <property type="entry name" value="MyoD_N"/>
</dbReference>
<dbReference type="SMART" id="SM00520">
    <property type="entry name" value="BASIC"/>
    <property type="match status" value="2"/>
</dbReference>
<evidence type="ECO:0000256" key="10">
    <source>
        <dbReference type="ARBA" id="ARBA00022912"/>
    </source>
</evidence>
<feature type="domain" description="BHLH" evidence="22">
    <location>
        <begin position="1590"/>
        <end position="1641"/>
    </location>
</feature>
<dbReference type="InterPro" id="IPR003961">
    <property type="entry name" value="FN3_dom"/>
</dbReference>
<evidence type="ECO:0000256" key="14">
    <source>
        <dbReference type="ARBA" id="ARBA00023180"/>
    </source>
</evidence>
<dbReference type="InterPro" id="IPR036638">
    <property type="entry name" value="HLH_DNA-bd_sf"/>
</dbReference>
<feature type="domain" description="Fibronectin type-III" evidence="21">
    <location>
        <begin position="341"/>
        <end position="434"/>
    </location>
</feature>
<dbReference type="SMART" id="SM00404">
    <property type="entry name" value="PTPc_motif"/>
    <property type="match status" value="1"/>
</dbReference>
<keyword evidence="24" id="KW-1185">Reference proteome</keyword>
<feature type="domain" description="Tyrosine-protein phosphatase" evidence="19">
    <location>
        <begin position="1061"/>
        <end position="1317"/>
    </location>
</feature>
<keyword evidence="5" id="KW-0517">Myogenesis</keyword>
<dbReference type="Pfam" id="PF01586">
    <property type="entry name" value="Basic"/>
    <property type="match status" value="2"/>
</dbReference>
<evidence type="ECO:0000256" key="6">
    <source>
        <dbReference type="ARBA" id="ARBA00022692"/>
    </source>
</evidence>
<feature type="region of interest" description="Disordered" evidence="17">
    <location>
        <begin position="800"/>
        <end position="823"/>
    </location>
</feature>
<dbReference type="FunFam" id="2.60.40.10:FF:001645">
    <property type="entry name" value="Protein tyrosine phosphatase, receptor type Q"/>
    <property type="match status" value="1"/>
</dbReference>
<feature type="domain" description="Fibronectin type-III" evidence="21">
    <location>
        <begin position="149"/>
        <end position="244"/>
    </location>
</feature>
<dbReference type="SMART" id="SM00060">
    <property type="entry name" value="FN3"/>
    <property type="match status" value="8"/>
</dbReference>
<feature type="domain" description="Fibronectin type-III" evidence="21">
    <location>
        <begin position="249"/>
        <end position="336"/>
    </location>
</feature>
<dbReference type="CDD" id="cd14616">
    <property type="entry name" value="R-PTPc-Q"/>
    <property type="match status" value="1"/>
</dbReference>
<comment type="subcellular location">
    <subcellularLocation>
        <location evidence="2">Membrane</location>
        <topology evidence="2">Single-pass membrane protein</topology>
    </subcellularLocation>
    <subcellularLocation>
        <location evidence="1">Nucleus</location>
    </subcellularLocation>
</comment>
<keyword evidence="9" id="KW-0378">Hydrolase</keyword>
<organism evidence="23 24">
    <name type="scientific">Aldrovandia affinis</name>
    <dbReference type="NCBI Taxonomy" id="143900"/>
    <lineage>
        <taxon>Eukaryota</taxon>
        <taxon>Metazoa</taxon>
        <taxon>Chordata</taxon>
        <taxon>Craniata</taxon>
        <taxon>Vertebrata</taxon>
        <taxon>Euteleostomi</taxon>
        <taxon>Actinopterygii</taxon>
        <taxon>Neopterygii</taxon>
        <taxon>Teleostei</taxon>
        <taxon>Notacanthiformes</taxon>
        <taxon>Halosauridae</taxon>
        <taxon>Aldrovandia</taxon>
    </lineage>
</organism>
<name>A0AAD7SH85_9TELE</name>
<dbReference type="Pfam" id="PF00010">
    <property type="entry name" value="HLH"/>
    <property type="match status" value="2"/>
</dbReference>
<evidence type="ECO:0000313" key="24">
    <source>
        <dbReference type="Proteomes" id="UP001221898"/>
    </source>
</evidence>
<dbReference type="Pfam" id="PF00102">
    <property type="entry name" value="Y_phosphatase"/>
    <property type="match status" value="1"/>
</dbReference>
<evidence type="ECO:0000256" key="12">
    <source>
        <dbReference type="ARBA" id="ARBA00023125"/>
    </source>
</evidence>
<dbReference type="Pfam" id="PF00041">
    <property type="entry name" value="fn3"/>
    <property type="match status" value="7"/>
</dbReference>
<dbReference type="PROSITE" id="PS50056">
    <property type="entry name" value="TYR_PHOSPHATASE_2"/>
    <property type="match status" value="1"/>
</dbReference>
<dbReference type="PROSITE" id="PS00383">
    <property type="entry name" value="TYR_PHOSPHATASE_1"/>
    <property type="match status" value="1"/>
</dbReference>
<reference evidence="23" key="1">
    <citation type="journal article" date="2023" name="Science">
        <title>Genome structures resolve the early diversification of teleost fishes.</title>
        <authorList>
            <person name="Parey E."/>
            <person name="Louis A."/>
            <person name="Montfort J."/>
            <person name="Bouchez O."/>
            <person name="Roques C."/>
            <person name="Iampietro C."/>
            <person name="Lluch J."/>
            <person name="Castinel A."/>
            <person name="Donnadieu C."/>
            <person name="Desvignes T."/>
            <person name="Floi Bucao C."/>
            <person name="Jouanno E."/>
            <person name="Wen M."/>
            <person name="Mejri S."/>
            <person name="Dirks R."/>
            <person name="Jansen H."/>
            <person name="Henkel C."/>
            <person name="Chen W.J."/>
            <person name="Zahm M."/>
            <person name="Cabau C."/>
            <person name="Klopp C."/>
            <person name="Thompson A.W."/>
            <person name="Robinson-Rechavi M."/>
            <person name="Braasch I."/>
            <person name="Lecointre G."/>
            <person name="Bobe J."/>
            <person name="Postlethwait J.H."/>
            <person name="Berthelot C."/>
            <person name="Roest Crollius H."/>
            <person name="Guiguen Y."/>
        </authorList>
    </citation>
    <scope>NUCLEOTIDE SEQUENCE</scope>
    <source>
        <strain evidence="23">NC1722</strain>
    </source>
</reference>
<dbReference type="InterPro" id="IPR036116">
    <property type="entry name" value="FN3_sf"/>
</dbReference>
<dbReference type="SUPFAM" id="SSF49265">
    <property type="entry name" value="Fibronectin type III"/>
    <property type="match status" value="5"/>
</dbReference>
<dbReference type="InterPro" id="IPR050713">
    <property type="entry name" value="RTP_Phos/Ushers"/>
</dbReference>
<proteinExistence type="predicted"/>
<evidence type="ECO:0000256" key="16">
    <source>
        <dbReference type="RuleBase" id="RU003428"/>
    </source>
</evidence>
<dbReference type="FunFam" id="3.90.190.10:FF:000041">
    <property type="entry name" value="phosphatidylinositol phosphatase PTPRQ isoform X1"/>
    <property type="match status" value="1"/>
</dbReference>
<keyword evidence="8" id="KW-0221">Differentiation</keyword>
<dbReference type="InterPro" id="IPR000387">
    <property type="entry name" value="Tyr_Pase_dom"/>
</dbReference>
<accession>A0AAD7SH85</accession>
<evidence type="ECO:0000256" key="3">
    <source>
        <dbReference type="ARBA" id="ARBA00011571"/>
    </source>
</evidence>
<dbReference type="GO" id="GO:0016020">
    <property type="term" value="C:membrane"/>
    <property type="evidence" value="ECO:0007669"/>
    <property type="project" value="UniProtKB-SubCell"/>
</dbReference>
<keyword evidence="14" id="KW-0325">Glycoprotein</keyword>
<dbReference type="InterPro" id="IPR011598">
    <property type="entry name" value="bHLH_dom"/>
</dbReference>
<evidence type="ECO:0000256" key="8">
    <source>
        <dbReference type="ARBA" id="ARBA00022782"/>
    </source>
</evidence>
<evidence type="ECO:0000256" key="4">
    <source>
        <dbReference type="ARBA" id="ARBA00022473"/>
    </source>
</evidence>
<feature type="region of interest" description="Disordered" evidence="17">
    <location>
        <begin position="1397"/>
        <end position="1423"/>
    </location>
</feature>
<feature type="region of interest" description="Disordered" evidence="17">
    <location>
        <begin position="1734"/>
        <end position="1756"/>
    </location>
</feature>
<dbReference type="FunFam" id="4.10.280.10:FF:000005">
    <property type="entry name" value="Myogenic factor"/>
    <property type="match status" value="2"/>
</dbReference>
<evidence type="ECO:0000259" key="20">
    <source>
        <dbReference type="PROSITE" id="PS50056"/>
    </source>
</evidence>
<dbReference type="InterPro" id="IPR016130">
    <property type="entry name" value="Tyr_Pase_AS"/>
</dbReference>
<feature type="domain" description="Fibronectin type-III" evidence="21">
    <location>
        <begin position="712"/>
        <end position="812"/>
    </location>
</feature>
<evidence type="ECO:0000256" key="9">
    <source>
        <dbReference type="ARBA" id="ARBA00022801"/>
    </source>
</evidence>
<evidence type="ECO:0000256" key="11">
    <source>
        <dbReference type="ARBA" id="ARBA00022989"/>
    </source>
</evidence>
<protein>
    <recommendedName>
        <fullName evidence="16">Myogenic factor</fullName>
    </recommendedName>
</protein>
<feature type="domain" description="BHLH" evidence="22">
    <location>
        <begin position="1456"/>
        <end position="1507"/>
    </location>
</feature>
<evidence type="ECO:0000256" key="5">
    <source>
        <dbReference type="ARBA" id="ARBA00022541"/>
    </source>
</evidence>
<dbReference type="GO" id="GO:0046983">
    <property type="term" value="F:protein dimerization activity"/>
    <property type="evidence" value="ECO:0007669"/>
    <property type="project" value="InterPro"/>
</dbReference>
<feature type="domain" description="Tyrosine specific protein phosphatases" evidence="20">
    <location>
        <begin position="1234"/>
        <end position="1308"/>
    </location>
</feature>
<dbReference type="InterPro" id="IPR029021">
    <property type="entry name" value="Prot-tyrosine_phosphatase-like"/>
</dbReference>
<dbReference type="SUPFAM" id="SSF47459">
    <property type="entry name" value="HLH, helix-loop-helix DNA-binding domain"/>
    <property type="match status" value="2"/>
</dbReference>
<dbReference type="SUPFAM" id="SSF52799">
    <property type="entry name" value="(Phosphotyrosine protein) phosphatases II"/>
    <property type="match status" value="1"/>
</dbReference>
<dbReference type="InterPro" id="IPR003595">
    <property type="entry name" value="Tyr_Pase_cat"/>
</dbReference>
<dbReference type="PROSITE" id="PS50853">
    <property type="entry name" value="FN3"/>
    <property type="match status" value="7"/>
</dbReference>
<dbReference type="PROSITE" id="PS50888">
    <property type="entry name" value="BHLH"/>
    <property type="match status" value="2"/>
</dbReference>
<dbReference type="Proteomes" id="UP001221898">
    <property type="component" value="Unassembled WGS sequence"/>
</dbReference>
<feature type="compositionally biased region" description="Polar residues" evidence="17">
    <location>
        <begin position="1737"/>
        <end position="1754"/>
    </location>
</feature>
<keyword evidence="6 18" id="KW-0812">Transmembrane</keyword>
<dbReference type="GO" id="GO:0043235">
    <property type="term" value="C:receptor complex"/>
    <property type="evidence" value="ECO:0007669"/>
    <property type="project" value="TreeGrafter"/>
</dbReference>
<keyword evidence="15 16" id="KW-0539">Nucleus</keyword>
<dbReference type="Gene3D" id="4.10.280.10">
    <property type="entry name" value="Helix-loop-helix DNA-binding domain"/>
    <property type="match status" value="2"/>
</dbReference>
<dbReference type="GO" id="GO:0030154">
    <property type="term" value="P:cell differentiation"/>
    <property type="evidence" value="ECO:0007669"/>
    <property type="project" value="UniProtKB-KW"/>
</dbReference>
<dbReference type="PROSITE" id="PS50055">
    <property type="entry name" value="TYR_PHOSPHATASE_PTP"/>
    <property type="match status" value="1"/>
</dbReference>
<gene>
    <name evidence="23" type="ORF">AAFF_G00369040</name>
</gene>
<evidence type="ECO:0000259" key="19">
    <source>
        <dbReference type="PROSITE" id="PS50055"/>
    </source>
</evidence>
<keyword evidence="4" id="KW-0217">Developmental protein</keyword>
<dbReference type="GO" id="GO:0007517">
    <property type="term" value="P:muscle organ development"/>
    <property type="evidence" value="ECO:0007669"/>
    <property type="project" value="UniProtKB-KW"/>
</dbReference>
<comment type="subunit">
    <text evidence="3 16">Efficient DNA binding requires dimerization with another bHLH protein.</text>
</comment>
<dbReference type="EMBL" id="JAINUG010000064">
    <property type="protein sequence ID" value="KAJ8402415.1"/>
    <property type="molecule type" value="Genomic_DNA"/>
</dbReference>
<dbReference type="GO" id="GO:0004725">
    <property type="term" value="F:protein tyrosine phosphatase activity"/>
    <property type="evidence" value="ECO:0007669"/>
    <property type="project" value="InterPro"/>
</dbReference>
<dbReference type="InterPro" id="IPR013783">
    <property type="entry name" value="Ig-like_fold"/>
</dbReference>
<comment type="caution">
    <text evidence="23">The sequence shown here is derived from an EMBL/GenBank/DDBJ whole genome shotgun (WGS) entry which is preliminary data.</text>
</comment>
<evidence type="ECO:0000259" key="21">
    <source>
        <dbReference type="PROSITE" id="PS50853"/>
    </source>
</evidence>
<dbReference type="PRINTS" id="PR00700">
    <property type="entry name" value="PRTYPHPHTASE"/>
</dbReference>
<keyword evidence="13 18" id="KW-0472">Membrane</keyword>
<keyword evidence="11 18" id="KW-1133">Transmembrane helix</keyword>
<dbReference type="PANTHER" id="PTHR46957:SF1">
    <property type="entry name" value="PHOSPHATIDYLINOSITOL PHOSPHATASE PTPRQ"/>
    <property type="match status" value="1"/>
</dbReference>
<keyword evidence="7" id="KW-0732">Signal</keyword>
<keyword evidence="10" id="KW-0904">Protein phosphatase</keyword>
<evidence type="ECO:0000256" key="1">
    <source>
        <dbReference type="ARBA" id="ARBA00004123"/>
    </source>
</evidence>
<dbReference type="SMART" id="SM00353">
    <property type="entry name" value="HLH"/>
    <property type="match status" value="2"/>
</dbReference>
<evidence type="ECO:0000256" key="2">
    <source>
        <dbReference type="ARBA" id="ARBA00004167"/>
    </source>
</evidence>
<dbReference type="SMART" id="SM00194">
    <property type="entry name" value="PTPc"/>
    <property type="match status" value="1"/>
</dbReference>
<dbReference type="CDD" id="cd18934">
    <property type="entry name" value="bHLH_TS_MRF4_Myf6"/>
    <property type="match status" value="1"/>
</dbReference>
<dbReference type="PANTHER" id="PTHR46957">
    <property type="entry name" value="CYTOKINE RECEPTOR"/>
    <property type="match status" value="1"/>
</dbReference>
<feature type="domain" description="Fibronectin type-III" evidence="21">
    <location>
        <begin position="44"/>
        <end position="144"/>
    </location>
</feature>
<evidence type="ECO:0000259" key="22">
    <source>
        <dbReference type="PROSITE" id="PS50888"/>
    </source>
</evidence>
<dbReference type="CDD" id="cd18937">
    <property type="entry name" value="bHLH_TS_Myf5"/>
    <property type="match status" value="1"/>
</dbReference>
<dbReference type="InterPro" id="IPR000242">
    <property type="entry name" value="PTP_cat"/>
</dbReference>
<dbReference type="CDD" id="cd00063">
    <property type="entry name" value="FN3"/>
    <property type="match status" value="8"/>
</dbReference>
<evidence type="ECO:0000256" key="15">
    <source>
        <dbReference type="ARBA" id="ARBA00023242"/>
    </source>
</evidence>
<feature type="transmembrane region" description="Helical" evidence="18">
    <location>
        <begin position="973"/>
        <end position="993"/>
    </location>
</feature>
<feature type="domain" description="Fibronectin type-III" evidence="21">
    <location>
        <begin position="438"/>
        <end position="528"/>
    </location>
</feature>
<dbReference type="GO" id="GO:0003677">
    <property type="term" value="F:DNA binding"/>
    <property type="evidence" value="ECO:0007669"/>
    <property type="project" value="UniProtKB-KW"/>
</dbReference>
<dbReference type="GO" id="GO:0005634">
    <property type="term" value="C:nucleus"/>
    <property type="evidence" value="ECO:0007669"/>
    <property type="project" value="UniProtKB-SubCell"/>
</dbReference>
<dbReference type="Gene3D" id="3.90.190.10">
    <property type="entry name" value="Protein tyrosine phosphatase superfamily"/>
    <property type="match status" value="1"/>
</dbReference>
<feature type="domain" description="Fibronectin type-III" evidence="21">
    <location>
        <begin position="607"/>
        <end position="707"/>
    </location>
</feature>